<gene>
    <name evidence="4" type="ORF">Gferi_24735</name>
</gene>
<evidence type="ECO:0000313" key="5">
    <source>
        <dbReference type="Proteomes" id="UP000095743"/>
    </source>
</evidence>
<dbReference type="PROSITE" id="PS51186">
    <property type="entry name" value="GNAT"/>
    <property type="match status" value="1"/>
</dbReference>
<name>A0A1D8GNK8_9FIRM</name>
<dbReference type="RefSeq" id="WP_069980782.1">
    <property type="nucleotide sequence ID" value="NZ_CP017269.1"/>
</dbReference>
<evidence type="ECO:0000256" key="2">
    <source>
        <dbReference type="ARBA" id="ARBA00023315"/>
    </source>
</evidence>
<dbReference type="InterPro" id="IPR050832">
    <property type="entry name" value="Bact_Acetyltransf"/>
</dbReference>
<accession>A0A1D8GNK8</accession>
<dbReference type="InterPro" id="IPR016181">
    <property type="entry name" value="Acyl_CoA_acyltransferase"/>
</dbReference>
<keyword evidence="1 4" id="KW-0808">Transferase</keyword>
<dbReference type="Proteomes" id="UP000095743">
    <property type="component" value="Chromosome"/>
</dbReference>
<feature type="domain" description="N-acetyltransferase" evidence="3">
    <location>
        <begin position="4"/>
        <end position="150"/>
    </location>
</feature>
<keyword evidence="5" id="KW-1185">Reference proteome</keyword>
<dbReference type="Pfam" id="PF00583">
    <property type="entry name" value="Acetyltransf_1"/>
    <property type="match status" value="1"/>
</dbReference>
<dbReference type="AlphaFoldDB" id="A0A1D8GNK8"/>
<reference evidence="4 5" key="1">
    <citation type="submission" date="2016-09" db="EMBL/GenBank/DDBJ databases">
        <title>Genomic analysis reveals versatility of anaerobic energy metabolism of Geosporobacter ferrireducens IRF9 of phylum Firmicutes.</title>
        <authorList>
            <person name="Kim S.-J."/>
        </authorList>
    </citation>
    <scope>NUCLEOTIDE SEQUENCE [LARGE SCALE GENOMIC DNA]</scope>
    <source>
        <strain evidence="4 5">IRF9</strain>
    </source>
</reference>
<dbReference type="OrthoDB" id="9792929at2"/>
<evidence type="ECO:0000313" key="4">
    <source>
        <dbReference type="EMBL" id="AOT72473.1"/>
    </source>
</evidence>
<organism evidence="4 5">
    <name type="scientific">Geosporobacter ferrireducens</name>
    <dbReference type="NCBI Taxonomy" id="1424294"/>
    <lineage>
        <taxon>Bacteria</taxon>
        <taxon>Bacillati</taxon>
        <taxon>Bacillota</taxon>
        <taxon>Clostridia</taxon>
        <taxon>Peptostreptococcales</taxon>
        <taxon>Thermotaleaceae</taxon>
        <taxon>Geosporobacter</taxon>
    </lineage>
</organism>
<dbReference type="Gene3D" id="3.40.630.30">
    <property type="match status" value="1"/>
</dbReference>
<dbReference type="EMBL" id="CP017269">
    <property type="protein sequence ID" value="AOT72473.1"/>
    <property type="molecule type" value="Genomic_DNA"/>
</dbReference>
<dbReference type="GO" id="GO:0016747">
    <property type="term" value="F:acyltransferase activity, transferring groups other than amino-acyl groups"/>
    <property type="evidence" value="ECO:0007669"/>
    <property type="project" value="InterPro"/>
</dbReference>
<dbReference type="CDD" id="cd04301">
    <property type="entry name" value="NAT_SF"/>
    <property type="match status" value="1"/>
</dbReference>
<evidence type="ECO:0000256" key="1">
    <source>
        <dbReference type="ARBA" id="ARBA00022679"/>
    </source>
</evidence>
<dbReference type="InterPro" id="IPR000182">
    <property type="entry name" value="GNAT_dom"/>
</dbReference>
<dbReference type="PANTHER" id="PTHR43877">
    <property type="entry name" value="AMINOALKYLPHOSPHONATE N-ACETYLTRANSFERASE-RELATED-RELATED"/>
    <property type="match status" value="1"/>
</dbReference>
<dbReference type="STRING" id="1424294.Gferi_24735"/>
<dbReference type="PANTHER" id="PTHR43877:SF2">
    <property type="entry name" value="AMINOALKYLPHOSPHONATE N-ACETYLTRANSFERASE-RELATED"/>
    <property type="match status" value="1"/>
</dbReference>
<keyword evidence="2" id="KW-0012">Acyltransferase</keyword>
<proteinExistence type="predicted"/>
<dbReference type="KEGG" id="gfe:Gferi_24735"/>
<evidence type="ECO:0000259" key="3">
    <source>
        <dbReference type="PROSITE" id="PS51186"/>
    </source>
</evidence>
<dbReference type="SUPFAM" id="SSF55729">
    <property type="entry name" value="Acyl-CoA N-acyltransferases (Nat)"/>
    <property type="match status" value="1"/>
</dbReference>
<sequence>MSCVAIRDCEDKDIKAVIGLLHELKTVANIDNDFPVGDLVKIFEELKMKPEIYLNLVAEIDEKIVGFISIIFYKTLFHKGGTALINELIIRSSYRGKGIGKLLIESAKEEAIKRGMDELEVGTEITNKEAQCFYKKCGFNEEYVLLGMEF</sequence>
<protein>
    <submittedName>
        <fullName evidence="4">GNAT family N-acetyltransferase</fullName>
    </submittedName>
</protein>